<dbReference type="STRING" id="500635.MITSMUL_03133"/>
<name>C9KJD6_9FIRM</name>
<evidence type="ECO:0008006" key="3">
    <source>
        <dbReference type="Google" id="ProtNLM"/>
    </source>
</evidence>
<reference evidence="1" key="1">
    <citation type="submission" date="2009-09" db="EMBL/GenBank/DDBJ databases">
        <authorList>
            <person name="Weinstock G."/>
            <person name="Sodergren E."/>
            <person name="Clifton S."/>
            <person name="Fulton L."/>
            <person name="Fulton B."/>
            <person name="Courtney L."/>
            <person name="Fronick C."/>
            <person name="Harrison M."/>
            <person name="Strong C."/>
            <person name="Farmer C."/>
            <person name="Delahaunty K."/>
            <person name="Markovic C."/>
            <person name="Hall O."/>
            <person name="Minx P."/>
            <person name="Tomlinson C."/>
            <person name="Mitreva M."/>
            <person name="Nelson J."/>
            <person name="Hou S."/>
            <person name="Wollam A."/>
            <person name="Pepin K.H."/>
            <person name="Johnson M."/>
            <person name="Bhonagiri V."/>
            <person name="Nash W.E."/>
            <person name="Warren W."/>
            <person name="Chinwalla A."/>
            <person name="Mardis E.R."/>
            <person name="Wilson R.K."/>
        </authorList>
    </citation>
    <scope>NUCLEOTIDE SEQUENCE [LARGE SCALE GENOMIC DNA]</scope>
    <source>
        <strain evidence="1">DSM 20544</strain>
    </source>
</reference>
<accession>C9KJD6</accession>
<dbReference type="SUPFAM" id="SSF52402">
    <property type="entry name" value="Adenine nucleotide alpha hydrolases-like"/>
    <property type="match status" value="1"/>
</dbReference>
<dbReference type="EMBL" id="ABWK02000001">
    <property type="protein sequence ID" value="EEX70002.1"/>
    <property type="molecule type" value="Genomic_DNA"/>
</dbReference>
<protein>
    <recommendedName>
        <fullName evidence="3">Phosphoadenosine phosphosulphate reductase domain-containing protein</fullName>
    </recommendedName>
</protein>
<dbReference type="Gene3D" id="3.40.50.620">
    <property type="entry name" value="HUPs"/>
    <property type="match status" value="1"/>
</dbReference>
<proteinExistence type="predicted"/>
<organism evidence="1 2">
    <name type="scientific">Mitsuokella multacida DSM 20544</name>
    <dbReference type="NCBI Taxonomy" id="500635"/>
    <lineage>
        <taxon>Bacteria</taxon>
        <taxon>Bacillati</taxon>
        <taxon>Bacillota</taxon>
        <taxon>Negativicutes</taxon>
        <taxon>Selenomonadales</taxon>
        <taxon>Selenomonadaceae</taxon>
        <taxon>Mitsuokella</taxon>
    </lineage>
</organism>
<comment type="caution">
    <text evidence="1">The sequence shown here is derived from an EMBL/GenBank/DDBJ whole genome shotgun (WGS) entry which is preliminary data.</text>
</comment>
<dbReference type="HOGENOM" id="CLU_2753418_0_0_9"/>
<evidence type="ECO:0000313" key="2">
    <source>
        <dbReference type="Proteomes" id="UP000003671"/>
    </source>
</evidence>
<dbReference type="AlphaFoldDB" id="C9KJD6"/>
<keyword evidence="2" id="KW-1185">Reference proteome</keyword>
<dbReference type="eggNOG" id="COG0175">
    <property type="taxonomic scope" value="Bacteria"/>
</dbReference>
<dbReference type="InterPro" id="IPR014729">
    <property type="entry name" value="Rossmann-like_a/b/a_fold"/>
</dbReference>
<evidence type="ECO:0000313" key="1">
    <source>
        <dbReference type="EMBL" id="EEX70002.1"/>
    </source>
</evidence>
<dbReference type="Proteomes" id="UP000003671">
    <property type="component" value="Unassembled WGS sequence"/>
</dbReference>
<sequence length="70" mass="7965">MNHTKDELKELQSLPLVDKVALTKLRITEWHEHYNGKVYVSFSGGKDSSVLLHIAREIYPEVGGYLLILA</sequence>
<gene>
    <name evidence="1" type="ORF">MITSMUL_03133</name>
</gene>